<reference evidence="1" key="1">
    <citation type="journal article" date="2020" name="Nature">
        <title>Giant virus diversity and host interactions through global metagenomics.</title>
        <authorList>
            <person name="Schulz F."/>
            <person name="Roux S."/>
            <person name="Paez-Espino D."/>
            <person name="Jungbluth S."/>
            <person name="Walsh D.A."/>
            <person name="Denef V.J."/>
            <person name="McMahon K.D."/>
            <person name="Konstantinidis K.T."/>
            <person name="Eloe-Fadrosh E.A."/>
            <person name="Kyrpides N.C."/>
            <person name="Woyke T."/>
        </authorList>
    </citation>
    <scope>NUCLEOTIDE SEQUENCE</scope>
    <source>
        <strain evidence="1">GVMAG-M-3300020565-3</strain>
    </source>
</reference>
<organism evidence="1">
    <name type="scientific">viral metagenome</name>
    <dbReference type="NCBI Taxonomy" id="1070528"/>
    <lineage>
        <taxon>unclassified sequences</taxon>
        <taxon>metagenomes</taxon>
        <taxon>organismal metagenomes</taxon>
    </lineage>
</organism>
<accession>A0A6C0CEV2</accession>
<evidence type="ECO:0000313" key="1">
    <source>
        <dbReference type="EMBL" id="QHT02134.1"/>
    </source>
</evidence>
<dbReference type="AlphaFoldDB" id="A0A6C0CEV2"/>
<proteinExistence type="predicted"/>
<name>A0A6C0CEV2_9ZZZZ</name>
<protein>
    <submittedName>
        <fullName evidence="1">Uncharacterized protein</fullName>
    </submittedName>
</protein>
<dbReference type="EMBL" id="MN739390">
    <property type="protein sequence ID" value="QHT02134.1"/>
    <property type="molecule type" value="Genomic_DNA"/>
</dbReference>
<sequence>MLLPVDVDVITDLPSEYPDEFIEFCSKNSLHPPSITTGNGKALSVMLKYKDVYWDRNACDKFCNKFNILTKDSIQLFNKHSQWGIQTNSGKERGRLYIVYPYLLSNKHKMRLNFKFNGDDKEKDIEIDNIKSTIKADYIDVENSLWQLGHKNPASTDNSTNNLVLQPPIQAKYRDNFIFIDTLTKIPVPHKLDAMIKKKEVELTPEQIIAYKEVFDKLLASASASA</sequence>